<accession>A0ABY7T422</accession>
<dbReference type="Proteomes" id="UP001216139">
    <property type="component" value="Chromosome"/>
</dbReference>
<evidence type="ECO:0000256" key="1">
    <source>
        <dbReference type="SAM" id="SignalP"/>
    </source>
</evidence>
<feature type="signal peptide" evidence="1">
    <location>
        <begin position="1"/>
        <end position="21"/>
    </location>
</feature>
<sequence length="87" mass="9683">MKTLQNIFTICILGIALAATAQTTHKDVVAVYHKSIDDDGKTLHIAIEGIKNKSQPIKFERTYDIKGMSKMQRDSIIKHVTDSLGVK</sequence>
<keyword evidence="1" id="KW-0732">Signal</keyword>
<organism evidence="2 3">
    <name type="scientific">Mucilaginibacter jinjuensis</name>
    <dbReference type="NCBI Taxonomy" id="1176721"/>
    <lineage>
        <taxon>Bacteria</taxon>
        <taxon>Pseudomonadati</taxon>
        <taxon>Bacteroidota</taxon>
        <taxon>Sphingobacteriia</taxon>
        <taxon>Sphingobacteriales</taxon>
        <taxon>Sphingobacteriaceae</taxon>
        <taxon>Mucilaginibacter</taxon>
    </lineage>
</organism>
<proteinExistence type="predicted"/>
<feature type="chain" id="PRO_5045229515" evidence="1">
    <location>
        <begin position="22"/>
        <end position="87"/>
    </location>
</feature>
<dbReference type="RefSeq" id="WP_273628727.1">
    <property type="nucleotide sequence ID" value="NZ_CP117167.1"/>
</dbReference>
<keyword evidence="3" id="KW-1185">Reference proteome</keyword>
<evidence type="ECO:0000313" key="3">
    <source>
        <dbReference type="Proteomes" id="UP001216139"/>
    </source>
</evidence>
<dbReference type="EMBL" id="CP117167">
    <property type="protein sequence ID" value="WCT10538.1"/>
    <property type="molecule type" value="Genomic_DNA"/>
</dbReference>
<gene>
    <name evidence="2" type="ORF">PQO05_17515</name>
</gene>
<name>A0ABY7T422_9SPHI</name>
<protein>
    <submittedName>
        <fullName evidence="2">Uncharacterized protein</fullName>
    </submittedName>
</protein>
<evidence type="ECO:0000313" key="2">
    <source>
        <dbReference type="EMBL" id="WCT10538.1"/>
    </source>
</evidence>
<reference evidence="2 3" key="1">
    <citation type="submission" date="2023-02" db="EMBL/GenBank/DDBJ databases">
        <title>Genome sequence of Mucilaginibacter jinjuensis strain KACC 16571.</title>
        <authorList>
            <person name="Kim S."/>
            <person name="Heo J."/>
            <person name="Kwon S.-W."/>
        </authorList>
    </citation>
    <scope>NUCLEOTIDE SEQUENCE [LARGE SCALE GENOMIC DNA]</scope>
    <source>
        <strain evidence="2 3">KACC 16571</strain>
    </source>
</reference>